<evidence type="ECO:0000313" key="4">
    <source>
        <dbReference type="RefSeq" id="XP_056858185.1"/>
    </source>
</evidence>
<dbReference type="PANTHER" id="PTHR31210:SF81">
    <property type="entry name" value="DUF707 DOMAIN-CONTAINING PROTEIN"/>
    <property type="match status" value="1"/>
</dbReference>
<keyword evidence="3" id="KW-1185">Reference proteome</keyword>
<dbReference type="InterPro" id="IPR007877">
    <property type="entry name" value="DUF707"/>
</dbReference>
<feature type="signal peptide" evidence="2">
    <location>
        <begin position="1"/>
        <end position="19"/>
    </location>
</feature>
<feature type="chain" id="PRO_5040935788" evidence="2">
    <location>
        <begin position="20"/>
        <end position="217"/>
    </location>
</feature>
<dbReference type="RefSeq" id="XP_056858185.1">
    <property type="nucleotide sequence ID" value="XM_057002205.1"/>
</dbReference>
<evidence type="ECO:0000256" key="2">
    <source>
        <dbReference type="SAM" id="SignalP"/>
    </source>
</evidence>
<dbReference type="Pfam" id="PF05212">
    <property type="entry name" value="DUF707"/>
    <property type="match status" value="1"/>
</dbReference>
<keyword evidence="1" id="KW-0175">Coiled coil</keyword>
<proteinExistence type="predicted"/>
<feature type="coiled-coil region" evidence="1">
    <location>
        <begin position="44"/>
        <end position="71"/>
    </location>
</feature>
<dbReference type="KEGG" id="rsz:130507497"/>
<evidence type="ECO:0000313" key="3">
    <source>
        <dbReference type="Proteomes" id="UP000504610"/>
    </source>
</evidence>
<dbReference type="OrthoDB" id="9985979at2759"/>
<name>A0A9W3D2L8_RAPSA</name>
<dbReference type="AlphaFoldDB" id="A0A9W3D2L8"/>
<gene>
    <name evidence="4" type="primary">LOC130507497</name>
</gene>
<organism evidence="3 4">
    <name type="scientific">Raphanus sativus</name>
    <name type="common">Radish</name>
    <name type="synonym">Raphanus raphanistrum var. sativus</name>
    <dbReference type="NCBI Taxonomy" id="3726"/>
    <lineage>
        <taxon>Eukaryota</taxon>
        <taxon>Viridiplantae</taxon>
        <taxon>Streptophyta</taxon>
        <taxon>Embryophyta</taxon>
        <taxon>Tracheophyta</taxon>
        <taxon>Spermatophyta</taxon>
        <taxon>Magnoliopsida</taxon>
        <taxon>eudicotyledons</taxon>
        <taxon>Gunneridae</taxon>
        <taxon>Pentapetalae</taxon>
        <taxon>rosids</taxon>
        <taxon>malvids</taxon>
        <taxon>Brassicales</taxon>
        <taxon>Brassicaceae</taxon>
        <taxon>Brassiceae</taxon>
        <taxon>Raphanus</taxon>
    </lineage>
</organism>
<feature type="non-terminal residue" evidence="4">
    <location>
        <position position="217"/>
    </location>
</feature>
<reference evidence="4" key="1">
    <citation type="submission" date="2025-08" db="UniProtKB">
        <authorList>
            <consortium name="RefSeq"/>
        </authorList>
    </citation>
    <scope>IDENTIFICATION</scope>
    <source>
        <tissue evidence="4">Leaf</tissue>
    </source>
</reference>
<dbReference type="Proteomes" id="UP000504610">
    <property type="component" value="Unplaced"/>
</dbReference>
<accession>A0A9W3D2L8</accession>
<sequence length="217" mass="25288">MNRSCLCSILVTTALICSAYFIGNAYIDEELKEKLLRWEITDKMHNVTNKIQNTTDEMHNVTDKIQKVADKMQNATSPTCENLNKPLGSEALPQGIIVKTSNLETQHLWDYRQDKKGNPNRAMSLLAMAVGIKQKELVNKVIQKFPSRDFVVMLFHYDGVVEDWKQYPWNEHAIHVSVMNQTKWWFAKRFLHPDIVAEYEYIFLWDEDLGVAHFNPQ</sequence>
<protein>
    <submittedName>
        <fullName evidence="4">Uncharacterized protein LOC130507497</fullName>
    </submittedName>
</protein>
<keyword evidence="2" id="KW-0732">Signal</keyword>
<dbReference type="PANTHER" id="PTHR31210">
    <property type="entry name" value="OS06G0731900 PROTEIN"/>
    <property type="match status" value="1"/>
</dbReference>
<dbReference type="GeneID" id="130507497"/>
<evidence type="ECO:0000256" key="1">
    <source>
        <dbReference type="SAM" id="Coils"/>
    </source>
</evidence>